<organism evidence="1">
    <name type="scientific">groundwater metagenome</name>
    <dbReference type="NCBI Taxonomy" id="717931"/>
    <lineage>
        <taxon>unclassified sequences</taxon>
        <taxon>metagenomes</taxon>
        <taxon>ecological metagenomes</taxon>
    </lineage>
</organism>
<sequence>MEKAEGKDCYVVSIKLKQDTEEIKKSIRKYMKDASEEEIEKRAEQEKAIAEQQTTTYYFDKKNGKIMKIVMKMGNTEMTYTEDLANVMSSMMVTSMGLPMLSQWMLGLDENFRWIQNIEEKGAEKHKAEIEYKFVEIEKANNRECFKVEITFKDKSPVKSEMYSSIDMKMIVWVDKEKRILVKSQTKSEGLMTFETNLISES</sequence>
<reference evidence="1" key="1">
    <citation type="submission" date="2014-09" db="EMBL/GenBank/DDBJ databases">
        <authorList>
            <person name="Probst J Alexander"/>
        </authorList>
    </citation>
    <scope>NUCLEOTIDE SEQUENCE</scope>
</reference>
<accession>A0A098ECQ1</accession>
<dbReference type="AlphaFoldDB" id="A0A098ECQ1"/>
<gene>
    <name evidence="1" type="ORF">MSIBF_A4640006</name>
</gene>
<proteinExistence type="predicted"/>
<protein>
    <recommendedName>
        <fullName evidence="2">DUF4412 domain-containing protein</fullName>
    </recommendedName>
</protein>
<dbReference type="EMBL" id="CCXY01000406">
    <property type="protein sequence ID" value="CEG13762.1"/>
    <property type="molecule type" value="Genomic_DNA"/>
</dbReference>
<evidence type="ECO:0008006" key="2">
    <source>
        <dbReference type="Google" id="ProtNLM"/>
    </source>
</evidence>
<name>A0A098ECQ1_9ZZZZ</name>
<evidence type="ECO:0000313" key="1">
    <source>
        <dbReference type="EMBL" id="CEG13762.1"/>
    </source>
</evidence>